<evidence type="ECO:0000256" key="3">
    <source>
        <dbReference type="ARBA" id="ARBA00023163"/>
    </source>
</evidence>
<dbReference type="InterPro" id="IPR050959">
    <property type="entry name" value="MarA-like"/>
</dbReference>
<keyword evidence="3" id="KW-0804">Transcription</keyword>
<dbReference type="SUPFAM" id="SSF46689">
    <property type="entry name" value="Homeodomain-like"/>
    <property type="match status" value="2"/>
</dbReference>
<proteinExistence type="predicted"/>
<dbReference type="PRINTS" id="PR00032">
    <property type="entry name" value="HTHARAC"/>
</dbReference>
<dbReference type="Gene3D" id="3.20.80.10">
    <property type="entry name" value="Regulatory factor, effector binding domain"/>
    <property type="match status" value="1"/>
</dbReference>
<dbReference type="InterPro" id="IPR010499">
    <property type="entry name" value="AraC_E-bd"/>
</dbReference>
<dbReference type="Proteomes" id="UP000567067">
    <property type="component" value="Unassembled WGS sequence"/>
</dbReference>
<dbReference type="PANTHER" id="PTHR47504">
    <property type="entry name" value="RIGHT ORIGIN-BINDING PROTEIN"/>
    <property type="match status" value="1"/>
</dbReference>
<dbReference type="InterPro" id="IPR029441">
    <property type="entry name" value="Cass2"/>
</dbReference>
<comment type="caution">
    <text evidence="5">The sequence shown here is derived from an EMBL/GenBank/DDBJ whole genome shotgun (WGS) entry which is preliminary data.</text>
</comment>
<dbReference type="Pfam" id="PF14526">
    <property type="entry name" value="Cass2"/>
    <property type="match status" value="1"/>
</dbReference>
<name>A0A7W3SQL9_9BACL</name>
<dbReference type="InterPro" id="IPR018060">
    <property type="entry name" value="HTH_AraC"/>
</dbReference>
<keyword evidence="2" id="KW-0238">DNA-binding</keyword>
<dbReference type="GO" id="GO:0003700">
    <property type="term" value="F:DNA-binding transcription factor activity"/>
    <property type="evidence" value="ECO:0007669"/>
    <property type="project" value="InterPro"/>
</dbReference>
<dbReference type="GO" id="GO:0043565">
    <property type="term" value="F:sequence-specific DNA binding"/>
    <property type="evidence" value="ECO:0007669"/>
    <property type="project" value="InterPro"/>
</dbReference>
<evidence type="ECO:0000313" key="6">
    <source>
        <dbReference type="Proteomes" id="UP000567067"/>
    </source>
</evidence>
<dbReference type="AlphaFoldDB" id="A0A7W3SQL9"/>
<dbReference type="InterPro" id="IPR009057">
    <property type="entry name" value="Homeodomain-like_sf"/>
</dbReference>
<evidence type="ECO:0000259" key="4">
    <source>
        <dbReference type="PROSITE" id="PS01124"/>
    </source>
</evidence>
<dbReference type="RefSeq" id="WP_182534345.1">
    <property type="nucleotide sequence ID" value="NZ_JACJIP010000003.1"/>
</dbReference>
<gene>
    <name evidence="5" type="ORF">FHR92_000732</name>
</gene>
<organism evidence="5 6">
    <name type="scientific">Fontibacillus solani</name>
    <dbReference type="NCBI Taxonomy" id="1572857"/>
    <lineage>
        <taxon>Bacteria</taxon>
        <taxon>Bacillati</taxon>
        <taxon>Bacillota</taxon>
        <taxon>Bacilli</taxon>
        <taxon>Bacillales</taxon>
        <taxon>Paenibacillaceae</taxon>
        <taxon>Fontibacillus</taxon>
    </lineage>
</organism>
<dbReference type="InterPro" id="IPR018062">
    <property type="entry name" value="HTH_AraC-typ_CS"/>
</dbReference>
<protein>
    <submittedName>
        <fullName evidence="5">AraC family transcriptional regulator</fullName>
    </submittedName>
</protein>
<accession>A0A7W3SQL9</accession>
<evidence type="ECO:0000256" key="2">
    <source>
        <dbReference type="ARBA" id="ARBA00023125"/>
    </source>
</evidence>
<keyword evidence="1" id="KW-0805">Transcription regulation</keyword>
<keyword evidence="6" id="KW-1185">Reference proteome</keyword>
<feature type="domain" description="HTH araC/xylS-type" evidence="4">
    <location>
        <begin position="8"/>
        <end position="106"/>
    </location>
</feature>
<dbReference type="PANTHER" id="PTHR47504:SF5">
    <property type="entry name" value="RIGHT ORIGIN-BINDING PROTEIN"/>
    <property type="match status" value="1"/>
</dbReference>
<dbReference type="PROSITE" id="PS00041">
    <property type="entry name" value="HTH_ARAC_FAMILY_1"/>
    <property type="match status" value="1"/>
</dbReference>
<dbReference type="InterPro" id="IPR011256">
    <property type="entry name" value="Reg_factor_effector_dom_sf"/>
</dbReference>
<sequence>MHAWEQIQITVDYIEEHLSKEIRIDELAKLASLSQFYYQRLFIRLVKRPVNDYIKLRRLAKASEVLQDKSTRILDIALEVGFSSHETFTRAFKEAFGVTPEEYRAHPVRLNQFVKPLLLLNYTLVDESVPLIADDIVLEITRRKLSSPQYFIGLTTEEPIDQMPGGGATGVDTLGKLWDDFHENKAAIQNLKHDGDELGVAYSGTKDGYYRYFAGAEAESIDEITDYSTWELSEGEYIVCSFEAEDFEHLVMDALYKAQKYVFDTWLPNHGLISMPFAVERYASHSSEATSMEIWVMPEPKQ</sequence>
<evidence type="ECO:0000313" key="5">
    <source>
        <dbReference type="EMBL" id="MBA9084278.1"/>
    </source>
</evidence>
<dbReference type="SMART" id="SM00871">
    <property type="entry name" value="AraC_E_bind"/>
    <property type="match status" value="1"/>
</dbReference>
<evidence type="ECO:0000256" key="1">
    <source>
        <dbReference type="ARBA" id="ARBA00023015"/>
    </source>
</evidence>
<dbReference type="InterPro" id="IPR020449">
    <property type="entry name" value="Tscrpt_reg_AraC-type_HTH"/>
</dbReference>
<dbReference type="PROSITE" id="PS01124">
    <property type="entry name" value="HTH_ARAC_FAMILY_2"/>
    <property type="match status" value="1"/>
</dbReference>
<dbReference type="EMBL" id="JACJIP010000003">
    <property type="protein sequence ID" value="MBA9084278.1"/>
    <property type="molecule type" value="Genomic_DNA"/>
</dbReference>
<dbReference type="Gene3D" id="1.10.10.60">
    <property type="entry name" value="Homeodomain-like"/>
    <property type="match status" value="2"/>
</dbReference>
<dbReference type="Pfam" id="PF12833">
    <property type="entry name" value="HTH_18"/>
    <property type="match status" value="1"/>
</dbReference>
<dbReference type="SMART" id="SM00342">
    <property type="entry name" value="HTH_ARAC"/>
    <property type="match status" value="1"/>
</dbReference>
<reference evidence="5 6" key="1">
    <citation type="submission" date="2020-08" db="EMBL/GenBank/DDBJ databases">
        <title>Genomic Encyclopedia of Type Strains, Phase III (KMG-III): the genomes of soil and plant-associated and newly described type strains.</title>
        <authorList>
            <person name="Whitman W."/>
        </authorList>
    </citation>
    <scope>NUCLEOTIDE SEQUENCE [LARGE SCALE GENOMIC DNA]</scope>
    <source>
        <strain evidence="5 6">CECT 8693</strain>
    </source>
</reference>
<dbReference type="SUPFAM" id="SSF55136">
    <property type="entry name" value="Probable bacterial effector-binding domain"/>
    <property type="match status" value="1"/>
</dbReference>